<dbReference type="HOGENOM" id="CLU_2919630_0_0_5"/>
<comment type="caution">
    <text evidence="1">The sequence shown here is derived from an EMBL/GenBank/DDBJ whole genome shotgun (WGS) entry which is preliminary data.</text>
</comment>
<evidence type="ECO:0000313" key="1">
    <source>
        <dbReference type="EMBL" id="CCM78225.1"/>
    </source>
</evidence>
<accession>K0Q1R8</accession>
<sequence>MEWQAGQTSDVMRLVHAKVVPLGPEKRGVIWKIIPLFNGFLGQIYSADAAMACFKSALKRK</sequence>
<evidence type="ECO:0000313" key="2">
    <source>
        <dbReference type="Proteomes" id="UP000009319"/>
    </source>
</evidence>
<keyword evidence="2" id="KW-1185">Reference proteome</keyword>
<organism evidence="1 2">
    <name type="scientific">Rhizobium mesoamericanum STM3625</name>
    <dbReference type="NCBI Taxonomy" id="1211777"/>
    <lineage>
        <taxon>Bacteria</taxon>
        <taxon>Pseudomonadati</taxon>
        <taxon>Pseudomonadota</taxon>
        <taxon>Alphaproteobacteria</taxon>
        <taxon>Hyphomicrobiales</taxon>
        <taxon>Rhizobiaceae</taxon>
        <taxon>Rhizobium/Agrobacterium group</taxon>
        <taxon>Rhizobium</taxon>
    </lineage>
</organism>
<dbReference type="EMBL" id="CANI01000035">
    <property type="protein sequence ID" value="CCM78225.1"/>
    <property type="molecule type" value="Genomic_DNA"/>
</dbReference>
<dbReference type="Proteomes" id="UP000009319">
    <property type="component" value="Unassembled WGS sequence"/>
</dbReference>
<gene>
    <name evidence="1" type="ORF">BN77_p10187</name>
</gene>
<protein>
    <submittedName>
        <fullName evidence="1">Uncharacterized protein</fullName>
    </submittedName>
</protein>
<dbReference type="STRING" id="1211777.BN77_p10187"/>
<name>K0Q1R8_9HYPH</name>
<dbReference type="AlphaFoldDB" id="K0Q1R8"/>
<proteinExistence type="predicted"/>
<reference evidence="1 2" key="1">
    <citation type="journal article" date="2013" name="Genome Announc.">
        <title>Draft Genome Sequence of Rhizobium mesoamericanum STM3625, a Nitrogen-Fixing Symbiont of Mimosa pudica Isolated in French Guiana (South America).</title>
        <authorList>
            <person name="Moulin L."/>
            <person name="Mornico D."/>
            <person name="Melkonian R."/>
            <person name="Klonowska A."/>
        </authorList>
    </citation>
    <scope>NUCLEOTIDE SEQUENCE [LARGE SCALE GENOMIC DNA]</scope>
    <source>
        <strain evidence="1 2">STM3625</strain>
    </source>
</reference>